<evidence type="ECO:0000313" key="3">
    <source>
        <dbReference type="Proteomes" id="UP000005336"/>
    </source>
</evidence>
<dbReference type="HOGENOM" id="CLU_144768_0_0_4"/>
<protein>
    <recommendedName>
        <fullName evidence="4">Conjugal transfer protein TraM</fullName>
    </recommendedName>
</protein>
<evidence type="ECO:0008006" key="4">
    <source>
        <dbReference type="Google" id="ProtNLM"/>
    </source>
</evidence>
<dbReference type="EMBL" id="AGAZ01000023">
    <property type="protein sequence ID" value="EGZ50292.1"/>
    <property type="molecule type" value="Genomic_DNA"/>
</dbReference>
<name>G4CN53_9NEIS</name>
<keyword evidence="1" id="KW-0812">Transmembrane</keyword>
<feature type="transmembrane region" description="Helical" evidence="1">
    <location>
        <begin position="125"/>
        <end position="146"/>
    </location>
</feature>
<dbReference type="Proteomes" id="UP000005336">
    <property type="component" value="Unassembled WGS sequence"/>
</dbReference>
<comment type="caution">
    <text evidence="2">The sequence shown here is derived from an EMBL/GenBank/DDBJ whole genome shotgun (WGS) entry which is preliminary data.</text>
</comment>
<proteinExistence type="predicted"/>
<organism evidence="2 3">
    <name type="scientific">Neisseria wadsworthii 9715</name>
    <dbReference type="NCBI Taxonomy" id="1030841"/>
    <lineage>
        <taxon>Bacteria</taxon>
        <taxon>Pseudomonadati</taxon>
        <taxon>Pseudomonadota</taxon>
        <taxon>Betaproteobacteria</taxon>
        <taxon>Neisseriales</taxon>
        <taxon>Neisseriaceae</taxon>
        <taxon>Neisseria</taxon>
    </lineage>
</organism>
<dbReference type="STRING" id="1030841.HMPREF9370_0512"/>
<keyword evidence="1" id="KW-1133">Transmembrane helix</keyword>
<keyword evidence="1" id="KW-0472">Membrane</keyword>
<dbReference type="RefSeq" id="WP_009115658.1">
    <property type="nucleotide sequence ID" value="NZ_JH165159.1"/>
</dbReference>
<evidence type="ECO:0000313" key="2">
    <source>
        <dbReference type="EMBL" id="EGZ50292.1"/>
    </source>
</evidence>
<accession>G4CN53</accession>
<sequence length="148" mass="16443">MNNQVQDIISEVFRHTGVRLTPDDPVVAVLLIQEQSLKAAFSDFAVHQAKVSESFLERIAGHEKNITDAAARLETYREQLLIELAQHADRQMEEAEGKIYAAVSARVVKDVETANAAFLDNLKKLLMFASAAWSFGILLLVCGLVFKN</sequence>
<evidence type="ECO:0000256" key="1">
    <source>
        <dbReference type="SAM" id="Phobius"/>
    </source>
</evidence>
<gene>
    <name evidence="2" type="ORF">HMPREF9370_0512</name>
</gene>
<keyword evidence="3" id="KW-1185">Reference proteome</keyword>
<reference evidence="2 3" key="1">
    <citation type="submission" date="2011-06" db="EMBL/GenBank/DDBJ databases">
        <authorList>
            <person name="Muzny D."/>
            <person name="Qin X."/>
            <person name="Deng J."/>
            <person name="Jiang H."/>
            <person name="Liu Y."/>
            <person name="Qu J."/>
            <person name="Song X.-Z."/>
            <person name="Zhang L."/>
            <person name="Thornton R."/>
            <person name="Coyle M."/>
            <person name="Francisco L."/>
            <person name="Jackson L."/>
            <person name="Javaid M."/>
            <person name="Korchina V."/>
            <person name="Kovar C."/>
            <person name="Mata R."/>
            <person name="Mathew T."/>
            <person name="Ngo R."/>
            <person name="Nguyen L."/>
            <person name="Nguyen N."/>
            <person name="Okwuonu G."/>
            <person name="Ongeri F."/>
            <person name="Pham C."/>
            <person name="Simmons D."/>
            <person name="Wilczek-Boney K."/>
            <person name="Hale W."/>
            <person name="Jakkamsetti A."/>
            <person name="Pham P."/>
            <person name="Ruth R."/>
            <person name="San Lucas F."/>
            <person name="Warren J."/>
            <person name="Zhang J."/>
            <person name="Zhao Z."/>
            <person name="Zhou C."/>
            <person name="Zhu D."/>
            <person name="Lee S."/>
            <person name="Bess C."/>
            <person name="Blankenburg K."/>
            <person name="Forbes L."/>
            <person name="Fu Q."/>
            <person name="Gubbala S."/>
            <person name="Hirani K."/>
            <person name="Jayaseelan J.C."/>
            <person name="Lara F."/>
            <person name="Munidasa M."/>
            <person name="Palculict T."/>
            <person name="Patil S."/>
            <person name="Pu L.-L."/>
            <person name="Saada N."/>
            <person name="Tang L."/>
            <person name="Weissenberger G."/>
            <person name="Zhu Y."/>
            <person name="Hemphill L."/>
            <person name="Shang Y."/>
            <person name="Youmans B."/>
            <person name="Ayvaz T."/>
            <person name="Ross M."/>
            <person name="Santibanez J."/>
            <person name="Aqrawi P."/>
            <person name="Gross S."/>
            <person name="Joshi V."/>
            <person name="Fowler G."/>
            <person name="Nazareth L."/>
            <person name="Reid J."/>
            <person name="Worley K."/>
            <person name="Petrosino J."/>
            <person name="Highlander S."/>
            <person name="Gibbs R."/>
        </authorList>
    </citation>
    <scope>NUCLEOTIDE SEQUENCE [LARGE SCALE GENOMIC DNA]</scope>
    <source>
        <strain evidence="2 3">9715</strain>
    </source>
</reference>
<dbReference type="PATRIC" id="fig|1030841.3.peg.500"/>
<dbReference type="AlphaFoldDB" id="G4CN53"/>